<feature type="domain" description="PDZ" evidence="7">
    <location>
        <begin position="117"/>
        <end position="189"/>
    </location>
</feature>
<dbReference type="InterPro" id="IPR051156">
    <property type="entry name" value="Mito/Outer_Membr_Metalloprot"/>
</dbReference>
<evidence type="ECO:0000256" key="1">
    <source>
        <dbReference type="ARBA" id="ARBA00022670"/>
    </source>
</evidence>
<dbReference type="InterPro" id="IPR036034">
    <property type="entry name" value="PDZ_sf"/>
</dbReference>
<dbReference type="SUPFAM" id="SSF50156">
    <property type="entry name" value="PDZ domain-like"/>
    <property type="match status" value="1"/>
</dbReference>
<protein>
    <recommendedName>
        <fullName evidence="7">PDZ domain-containing protein</fullName>
    </recommendedName>
</protein>
<reference evidence="9" key="1">
    <citation type="journal article" date="2019" name="Int. J. Syst. Evol. Microbiol.">
        <title>The Global Catalogue of Microorganisms (GCM) 10K type strain sequencing project: providing services to taxonomists for standard genome sequencing and annotation.</title>
        <authorList>
            <consortium name="The Broad Institute Genomics Platform"/>
            <consortium name="The Broad Institute Genome Sequencing Center for Infectious Disease"/>
            <person name="Wu L."/>
            <person name="Ma J."/>
        </authorList>
    </citation>
    <scope>NUCLEOTIDE SEQUENCE [LARGE SCALE GENOMIC DNA]</scope>
    <source>
        <strain evidence="9">JCM 16673</strain>
    </source>
</reference>
<comment type="similarity">
    <text evidence="6">Belongs to the peptidase M48 family.</text>
</comment>
<evidence type="ECO:0000256" key="4">
    <source>
        <dbReference type="ARBA" id="ARBA00022833"/>
    </source>
</evidence>
<dbReference type="Gene3D" id="2.30.42.10">
    <property type="match status" value="1"/>
</dbReference>
<keyword evidence="5 6" id="KW-0482">Metalloprotease</keyword>
<keyword evidence="1 6" id="KW-0645">Protease</keyword>
<name>A0ABP7TEY4_9BURK</name>
<dbReference type="InterPro" id="IPR001478">
    <property type="entry name" value="PDZ"/>
</dbReference>
<evidence type="ECO:0000259" key="7">
    <source>
        <dbReference type="SMART" id="SM00228"/>
    </source>
</evidence>
<dbReference type="SMART" id="SM00228">
    <property type="entry name" value="PDZ"/>
    <property type="match status" value="1"/>
</dbReference>
<accession>A0ABP7TEY4</accession>
<evidence type="ECO:0000256" key="6">
    <source>
        <dbReference type="RuleBase" id="RU003983"/>
    </source>
</evidence>
<dbReference type="PANTHER" id="PTHR22726:SF1">
    <property type="entry name" value="METALLOENDOPEPTIDASE OMA1, MITOCHONDRIAL"/>
    <property type="match status" value="1"/>
</dbReference>
<evidence type="ECO:0000256" key="3">
    <source>
        <dbReference type="ARBA" id="ARBA00022801"/>
    </source>
</evidence>
<keyword evidence="3 6" id="KW-0378">Hydrolase</keyword>
<evidence type="ECO:0000313" key="9">
    <source>
        <dbReference type="Proteomes" id="UP001501353"/>
    </source>
</evidence>
<sequence length="368" mass="39403">MQGVVEPNLQRCRSALIALGVTGLLAACATPAPSSQQQKELAGAISSPAPVQVPDLPVESPEEIALRQLVALQDRLDRVAAPLLVNNPALCKGNARRLLGFTAKTKYSYSDEYLQAAQKLFKLDERLQVTGVLPGSGAARVGVARGDSLIAVDDKALPQGRNAERQAAAILAPLVNGRANVKLTVQRKGNTVVLDVPLTTACAFRVELGNSDAVNAYSDGHRVLVTRGMMRYATSDQDLSYVLARELAHNALRHPVRLRNSATIAGVIDNLIRIKPDLNMITGTAGIKPYSQEMDAAADTIGLYMAARAGYAIERSSVFWQGLASQYPASITNGYTALHPSTEFRIAAIDKAKMDIRAKQSAQKTLLP</sequence>
<comment type="caution">
    <text evidence="8">The sequence shown here is derived from an EMBL/GenBank/DDBJ whole genome shotgun (WGS) entry which is preliminary data.</text>
</comment>
<evidence type="ECO:0000256" key="5">
    <source>
        <dbReference type="ARBA" id="ARBA00023049"/>
    </source>
</evidence>
<keyword evidence="2" id="KW-0479">Metal-binding</keyword>
<keyword evidence="9" id="KW-1185">Reference proteome</keyword>
<dbReference type="InterPro" id="IPR001915">
    <property type="entry name" value="Peptidase_M48"/>
</dbReference>
<keyword evidence="4 6" id="KW-0862">Zinc</keyword>
<dbReference type="EMBL" id="BAAAZE010000008">
    <property type="protein sequence ID" value="GAA4025381.1"/>
    <property type="molecule type" value="Genomic_DNA"/>
</dbReference>
<dbReference type="Proteomes" id="UP001501353">
    <property type="component" value="Unassembled WGS sequence"/>
</dbReference>
<comment type="cofactor">
    <cofactor evidence="6">
        <name>Zn(2+)</name>
        <dbReference type="ChEBI" id="CHEBI:29105"/>
    </cofactor>
    <text evidence="6">Binds 1 zinc ion per subunit.</text>
</comment>
<gene>
    <name evidence="8" type="ORF">GCM10022212_23910</name>
</gene>
<evidence type="ECO:0000313" key="8">
    <source>
        <dbReference type="EMBL" id="GAA4025381.1"/>
    </source>
</evidence>
<dbReference type="PANTHER" id="PTHR22726">
    <property type="entry name" value="METALLOENDOPEPTIDASE OMA1"/>
    <property type="match status" value="1"/>
</dbReference>
<dbReference type="Pfam" id="PF01435">
    <property type="entry name" value="Peptidase_M48"/>
    <property type="match status" value="1"/>
</dbReference>
<proteinExistence type="inferred from homology"/>
<evidence type="ECO:0000256" key="2">
    <source>
        <dbReference type="ARBA" id="ARBA00022723"/>
    </source>
</evidence>
<dbReference type="CDD" id="cd07342">
    <property type="entry name" value="M48C_Oma1_like"/>
    <property type="match status" value="1"/>
</dbReference>
<organism evidence="8 9">
    <name type="scientific">Actimicrobium antarcticum</name>
    <dbReference type="NCBI Taxonomy" id="1051899"/>
    <lineage>
        <taxon>Bacteria</taxon>
        <taxon>Pseudomonadati</taxon>
        <taxon>Pseudomonadota</taxon>
        <taxon>Betaproteobacteria</taxon>
        <taxon>Burkholderiales</taxon>
        <taxon>Oxalobacteraceae</taxon>
        <taxon>Actimicrobium</taxon>
    </lineage>
</organism>